<reference evidence="1" key="1">
    <citation type="submission" date="2020-08" db="EMBL/GenBank/DDBJ databases">
        <title>Hyunsoonleella sp. strain SJ7 genome sequencing and assembly.</title>
        <authorList>
            <person name="Kim I."/>
        </authorList>
    </citation>
    <scope>NUCLEOTIDE SEQUENCE</scope>
    <source>
        <strain evidence="1">SJ7</strain>
    </source>
</reference>
<evidence type="ECO:0000313" key="1">
    <source>
        <dbReference type="EMBL" id="MBC3760043.1"/>
    </source>
</evidence>
<organism evidence="1 2">
    <name type="scientific">Hyunsoonleella aquatilis</name>
    <dbReference type="NCBI Taxonomy" id="2762758"/>
    <lineage>
        <taxon>Bacteria</taxon>
        <taxon>Pseudomonadati</taxon>
        <taxon>Bacteroidota</taxon>
        <taxon>Flavobacteriia</taxon>
        <taxon>Flavobacteriales</taxon>
        <taxon>Flavobacteriaceae</taxon>
    </lineage>
</organism>
<sequence>MKRITFILFCIISSFTFGQELTKKVGDIEIRLIEHYYKRNSNYELTKRKSNNLNRPSVKMFFDSNGNLLKKIKYGTHHNSDLKLIGRVQVFTYSNKRLDSTLEYYSECFCEKKIEPYFYSRYKYNKSDLLKEELTYVYSTDSLQSKKTFEYDSNLNKIKSFINPTYYYQSEFDSLNRITILKQIYEDKVRWDWKYNYTNNQRIGIFRTYYKDGKDYSKKEIQTFNGNGLLIETEEKYISRSGLDVKTKIFYDENGMISKIEQYEAYGKEYVFVSYTDIKIKSKLELNSNIVEKINEQINI</sequence>
<dbReference type="AlphaFoldDB" id="A0A923KMS3"/>
<dbReference type="RefSeq" id="WP_186564015.1">
    <property type="nucleotide sequence ID" value="NZ_JACNMF010000012.1"/>
</dbReference>
<dbReference type="Proteomes" id="UP000656244">
    <property type="component" value="Unassembled WGS sequence"/>
</dbReference>
<evidence type="ECO:0000313" key="2">
    <source>
        <dbReference type="Proteomes" id="UP000656244"/>
    </source>
</evidence>
<keyword evidence="2" id="KW-1185">Reference proteome</keyword>
<proteinExistence type="predicted"/>
<protein>
    <submittedName>
        <fullName evidence="1">Uncharacterized protein</fullName>
    </submittedName>
</protein>
<gene>
    <name evidence="1" type="ORF">H7U19_16670</name>
</gene>
<dbReference type="EMBL" id="JACNMF010000012">
    <property type="protein sequence ID" value="MBC3760043.1"/>
    <property type="molecule type" value="Genomic_DNA"/>
</dbReference>
<name>A0A923KMS3_9FLAO</name>
<comment type="caution">
    <text evidence="1">The sequence shown here is derived from an EMBL/GenBank/DDBJ whole genome shotgun (WGS) entry which is preliminary data.</text>
</comment>
<accession>A0A923KMS3</accession>